<evidence type="ECO:0000256" key="13">
    <source>
        <dbReference type="ARBA" id="ARBA00030866"/>
    </source>
</evidence>
<evidence type="ECO:0000259" key="15">
    <source>
        <dbReference type="SMART" id="SM00962"/>
    </source>
</evidence>
<dbReference type="InterPro" id="IPR047040">
    <property type="entry name" value="FlhF__GTPase_dom"/>
</dbReference>
<evidence type="ECO:0000313" key="16">
    <source>
        <dbReference type="EMBL" id="UOF00937.1"/>
    </source>
</evidence>
<dbReference type="EMBL" id="CP093442">
    <property type="protein sequence ID" value="UOF00937.1"/>
    <property type="molecule type" value="Genomic_DNA"/>
</dbReference>
<sequence>MQVKKFEARTMKEALEMVKTQLGPDAIILSARDNNKSYGLVGEGSVEITAAVSEETLQKKKFAESKLREQDRARFQQSSARQQKELIHKMVEKHVQKSQGPAPITQRRYIDIEDEAEFNRQQTVSDERVRNAAQRALHAFQEQEEIFAAKGNYSKKAVAQAPQAQAPAVRAVQAVKPAAPVAATESPEILALKNEIASLKQVITQFQQMPQNFVGTHPGADYGINYDLSFVYDKLTSAGMAQEIAAEILTKAQDTLPALKLKNKSLVEAWVARHVLDTTKVVSHPTQGKIHCFVGPAGSGKTSALIKMASQMVVREGKKIALLTTDTFKVGAADQMKIYAQILNVPFSVIRSQNDWTNLMRYLANVDCVLVDYTGLSLKNNDEVNMLKSLLPPQALNPNIHMVLSTNAKDSDATELGRRYAALGYKDVIFTSLDESTQHGTIYNFMKRFDVPLHSFGIGSRVPEDFEFATKERLLDLIFKITKFKQQDSEAV</sequence>
<evidence type="ECO:0000256" key="5">
    <source>
        <dbReference type="ARBA" id="ARBA00022475"/>
    </source>
</evidence>
<dbReference type="InterPro" id="IPR027417">
    <property type="entry name" value="P-loop_NTPase"/>
</dbReference>
<keyword evidence="9" id="KW-0342">GTP-binding</keyword>
<comment type="subcellular location">
    <subcellularLocation>
        <location evidence="1">Cell membrane</location>
        <topology evidence="1">Peripheral membrane protein</topology>
        <orientation evidence="1">Cytoplasmic side</orientation>
    </subcellularLocation>
</comment>
<keyword evidence="4" id="KW-0813">Transport</keyword>
<evidence type="ECO:0000256" key="12">
    <source>
        <dbReference type="ARBA" id="ARBA00025337"/>
    </source>
</evidence>
<keyword evidence="16" id="KW-0282">Flagellum</keyword>
<keyword evidence="17" id="KW-1185">Reference proteome</keyword>
<dbReference type="Proteomes" id="UP000830116">
    <property type="component" value="Chromosome"/>
</dbReference>
<name>A0ABY4C7H1_9BACT</name>
<comment type="function">
    <text evidence="12">Necessary for flagellar biosynthesis. May be involved in translocation of the flagellum.</text>
</comment>
<evidence type="ECO:0000256" key="10">
    <source>
        <dbReference type="ARBA" id="ARBA00023136"/>
    </source>
</evidence>
<evidence type="ECO:0000256" key="4">
    <source>
        <dbReference type="ARBA" id="ARBA00022448"/>
    </source>
</evidence>
<evidence type="ECO:0000256" key="6">
    <source>
        <dbReference type="ARBA" id="ARBA00022741"/>
    </source>
</evidence>
<keyword evidence="5" id="KW-1003">Cell membrane</keyword>
<evidence type="ECO:0000256" key="9">
    <source>
        <dbReference type="ARBA" id="ARBA00023134"/>
    </source>
</evidence>
<keyword evidence="6" id="KW-0547">Nucleotide-binding</keyword>
<dbReference type="InterPro" id="IPR003593">
    <property type="entry name" value="AAA+_ATPase"/>
</dbReference>
<evidence type="ECO:0000256" key="1">
    <source>
        <dbReference type="ARBA" id="ARBA00004413"/>
    </source>
</evidence>
<comment type="similarity">
    <text evidence="2">Belongs to the GTP-binding SRP family.</text>
</comment>
<gene>
    <name evidence="16" type="ORF">MNR06_14645</name>
</gene>
<keyword evidence="16" id="KW-0969">Cilium</keyword>
<accession>A0ABY4C7H1</accession>
<keyword evidence="8" id="KW-0653">Protein transport</keyword>
<keyword evidence="7" id="KW-1005">Bacterial flagellum biogenesis</keyword>
<organism evidence="16 17">
    <name type="scientific">Bdellovibrio reynosensis</name>
    <dbReference type="NCBI Taxonomy" id="2835041"/>
    <lineage>
        <taxon>Bacteria</taxon>
        <taxon>Pseudomonadati</taxon>
        <taxon>Bdellovibrionota</taxon>
        <taxon>Bdellovibrionia</taxon>
        <taxon>Bdellovibrionales</taxon>
        <taxon>Pseudobdellovibrionaceae</taxon>
        <taxon>Bdellovibrio</taxon>
    </lineage>
</organism>
<evidence type="ECO:0000256" key="8">
    <source>
        <dbReference type="ARBA" id="ARBA00022927"/>
    </source>
</evidence>
<dbReference type="SMART" id="SM00382">
    <property type="entry name" value="AAA"/>
    <property type="match status" value="1"/>
</dbReference>
<dbReference type="PANTHER" id="PTHR43134:SF3">
    <property type="entry name" value="FLAGELLAR BIOSYNTHESIS PROTEIN FLHF"/>
    <property type="match status" value="1"/>
</dbReference>
<dbReference type="Gene3D" id="1.20.120.1380">
    <property type="entry name" value="Flagellar FlhF biosynthesis protein, N domain"/>
    <property type="match status" value="1"/>
</dbReference>
<dbReference type="PANTHER" id="PTHR43134">
    <property type="entry name" value="SIGNAL RECOGNITION PARTICLE RECEPTOR SUBUNIT ALPHA"/>
    <property type="match status" value="1"/>
</dbReference>
<dbReference type="SMART" id="SM00962">
    <property type="entry name" value="SRP54"/>
    <property type="match status" value="1"/>
</dbReference>
<dbReference type="InterPro" id="IPR000897">
    <property type="entry name" value="SRP54_GTPase_dom"/>
</dbReference>
<evidence type="ECO:0000259" key="14">
    <source>
        <dbReference type="SMART" id="SM00382"/>
    </source>
</evidence>
<evidence type="ECO:0000256" key="3">
    <source>
        <dbReference type="ARBA" id="ARBA00014919"/>
    </source>
</evidence>
<dbReference type="CDD" id="cd17873">
    <property type="entry name" value="FlhF"/>
    <property type="match status" value="1"/>
</dbReference>
<evidence type="ECO:0000313" key="17">
    <source>
        <dbReference type="Proteomes" id="UP000830116"/>
    </source>
</evidence>
<feature type="domain" description="AAA+ ATPase" evidence="14">
    <location>
        <begin position="287"/>
        <end position="455"/>
    </location>
</feature>
<evidence type="ECO:0000256" key="11">
    <source>
        <dbReference type="ARBA" id="ARBA00023225"/>
    </source>
</evidence>
<keyword evidence="16" id="KW-0966">Cell projection</keyword>
<dbReference type="RefSeq" id="WP_243537133.1">
    <property type="nucleotide sequence ID" value="NZ_CP093442.1"/>
</dbReference>
<dbReference type="Pfam" id="PF00448">
    <property type="entry name" value="SRP54"/>
    <property type="match status" value="1"/>
</dbReference>
<keyword evidence="11" id="KW-1006">Bacterial flagellum protein export</keyword>
<reference evidence="16" key="1">
    <citation type="submission" date="2022-03" db="EMBL/GenBank/DDBJ databases">
        <title>Genome Identification and Characterization of new species Bdellovibrio reynosense LBG001 sp. nov. from a Mexico soil sample.</title>
        <authorList>
            <person name="Camilli A."/>
            <person name="Ajao Y."/>
            <person name="Guo X."/>
        </authorList>
    </citation>
    <scope>NUCLEOTIDE SEQUENCE</scope>
    <source>
        <strain evidence="16">LBG001</strain>
    </source>
</reference>
<dbReference type="Gene3D" id="3.40.50.300">
    <property type="entry name" value="P-loop containing nucleotide triphosphate hydrolases"/>
    <property type="match status" value="1"/>
</dbReference>
<proteinExistence type="inferred from homology"/>
<protein>
    <recommendedName>
        <fullName evidence="3">Flagellar biosynthesis protein FlhF</fullName>
    </recommendedName>
    <alternativeName>
        <fullName evidence="13">Flagella-associated GTP-binding protein</fullName>
    </alternativeName>
</protein>
<evidence type="ECO:0000256" key="2">
    <source>
        <dbReference type="ARBA" id="ARBA00008531"/>
    </source>
</evidence>
<evidence type="ECO:0000256" key="7">
    <source>
        <dbReference type="ARBA" id="ARBA00022795"/>
    </source>
</evidence>
<dbReference type="SUPFAM" id="SSF52540">
    <property type="entry name" value="P-loop containing nucleoside triphosphate hydrolases"/>
    <property type="match status" value="1"/>
</dbReference>
<feature type="domain" description="SRP54-type proteins GTP-binding" evidence="15">
    <location>
        <begin position="288"/>
        <end position="480"/>
    </location>
</feature>
<keyword evidence="10" id="KW-0472">Membrane</keyword>